<sequence length="77" mass="8789">MSLKLNNCTVVFEDEKHALYQNAIQAVTAILRDPNDAEIARIQSWLVDRRFAMLFWLDTDKIMEGGPPPHFCISPSV</sequence>
<dbReference type="AlphaFoldDB" id="A0A4Y9XM82"/>
<proteinExistence type="predicted"/>
<protein>
    <submittedName>
        <fullName evidence="1">Uncharacterized protein</fullName>
    </submittedName>
</protein>
<accession>A0A4Y9XM82</accession>
<dbReference type="Proteomes" id="UP000298327">
    <property type="component" value="Unassembled WGS sequence"/>
</dbReference>
<name>A0A4Y9XM82_9AGAM</name>
<organism evidence="1 2">
    <name type="scientific">Dentipellis fragilis</name>
    <dbReference type="NCBI Taxonomy" id="205917"/>
    <lineage>
        <taxon>Eukaryota</taxon>
        <taxon>Fungi</taxon>
        <taxon>Dikarya</taxon>
        <taxon>Basidiomycota</taxon>
        <taxon>Agaricomycotina</taxon>
        <taxon>Agaricomycetes</taxon>
        <taxon>Russulales</taxon>
        <taxon>Hericiaceae</taxon>
        <taxon>Dentipellis</taxon>
    </lineage>
</organism>
<evidence type="ECO:0000313" key="2">
    <source>
        <dbReference type="Proteomes" id="UP000298327"/>
    </source>
</evidence>
<dbReference type="EMBL" id="SEOQ01001683">
    <property type="protein sequence ID" value="TFY50852.1"/>
    <property type="molecule type" value="Genomic_DNA"/>
</dbReference>
<reference evidence="1 2" key="1">
    <citation type="submission" date="2019-02" db="EMBL/GenBank/DDBJ databases">
        <title>Genome sequencing of the rare red list fungi Dentipellis fragilis.</title>
        <authorList>
            <person name="Buettner E."/>
            <person name="Kellner H."/>
        </authorList>
    </citation>
    <scope>NUCLEOTIDE SEQUENCE [LARGE SCALE GENOMIC DNA]</scope>
    <source>
        <strain evidence="1 2">DSM 105465</strain>
    </source>
</reference>
<gene>
    <name evidence="1" type="ORF">EVG20_g11292</name>
</gene>
<dbReference type="OrthoDB" id="508139at2759"/>
<evidence type="ECO:0000313" key="1">
    <source>
        <dbReference type="EMBL" id="TFY50852.1"/>
    </source>
</evidence>
<comment type="caution">
    <text evidence="1">The sequence shown here is derived from an EMBL/GenBank/DDBJ whole genome shotgun (WGS) entry which is preliminary data.</text>
</comment>
<keyword evidence="2" id="KW-1185">Reference proteome</keyword>